<name>A0A4P9YTM3_9FUNG</name>
<evidence type="ECO:0000313" key="3">
    <source>
        <dbReference type="Proteomes" id="UP000278143"/>
    </source>
</evidence>
<accession>A0A4P9YTM3</accession>
<feature type="non-terminal residue" evidence="2">
    <location>
        <position position="224"/>
    </location>
</feature>
<dbReference type="Proteomes" id="UP000278143">
    <property type="component" value="Unassembled WGS sequence"/>
</dbReference>
<keyword evidence="3" id="KW-1185">Reference proteome</keyword>
<evidence type="ECO:0000313" key="2">
    <source>
        <dbReference type="EMBL" id="RKP22511.1"/>
    </source>
</evidence>
<reference evidence="3" key="1">
    <citation type="journal article" date="2018" name="Nat. Microbiol.">
        <title>Leveraging single-cell genomics to expand the fungal tree of life.</title>
        <authorList>
            <person name="Ahrendt S.R."/>
            <person name="Quandt C.A."/>
            <person name="Ciobanu D."/>
            <person name="Clum A."/>
            <person name="Salamov A."/>
            <person name="Andreopoulos B."/>
            <person name="Cheng J.F."/>
            <person name="Woyke T."/>
            <person name="Pelin A."/>
            <person name="Henrissat B."/>
            <person name="Reynolds N.K."/>
            <person name="Benny G.L."/>
            <person name="Smith M.E."/>
            <person name="James T.Y."/>
            <person name="Grigoriev I.V."/>
        </authorList>
    </citation>
    <scope>NUCLEOTIDE SEQUENCE [LARGE SCALE GENOMIC DNA]</scope>
    <source>
        <strain evidence="3">Benny S71-1</strain>
    </source>
</reference>
<feature type="region of interest" description="Disordered" evidence="1">
    <location>
        <begin position="1"/>
        <end position="24"/>
    </location>
</feature>
<dbReference type="AlphaFoldDB" id="A0A4P9YTM3"/>
<dbReference type="EMBL" id="KZ992013">
    <property type="protein sequence ID" value="RKP22511.1"/>
    <property type="molecule type" value="Genomic_DNA"/>
</dbReference>
<organism evidence="2 3">
    <name type="scientific">Syncephalis pseudoplumigaleata</name>
    <dbReference type="NCBI Taxonomy" id="1712513"/>
    <lineage>
        <taxon>Eukaryota</taxon>
        <taxon>Fungi</taxon>
        <taxon>Fungi incertae sedis</taxon>
        <taxon>Zoopagomycota</taxon>
        <taxon>Zoopagomycotina</taxon>
        <taxon>Zoopagomycetes</taxon>
        <taxon>Zoopagales</taxon>
        <taxon>Piptocephalidaceae</taxon>
        <taxon>Syncephalis</taxon>
    </lineage>
</organism>
<protein>
    <submittedName>
        <fullName evidence="2">Uncharacterized protein</fullName>
    </submittedName>
</protein>
<evidence type="ECO:0000256" key="1">
    <source>
        <dbReference type="SAM" id="MobiDB-lite"/>
    </source>
</evidence>
<gene>
    <name evidence="2" type="ORF">SYNPS1DRAFT_25720</name>
</gene>
<proteinExistence type="predicted"/>
<dbReference type="OrthoDB" id="5600152at2759"/>
<sequence>MASAATATAAVAVESDDAPSTSAAATARQVMPSASYATLNSQFSIVTSTGETDLTFLPAHTAATLCSLAHYPPTVTQSSNVLSSMLTRQPDNGSVVGSPTSEATVPASLASDDMLVTVPVHAPVYAGHLKTLVPESNPAGGSHARWYRREFRFDGRLLCCLDAQKCRAPPDTLVDHPQQVDKPHWPTHPYPTPALNSPLLATPAKTASYLAGNQEPVKYFQRLL</sequence>